<keyword evidence="3" id="KW-1185">Reference proteome</keyword>
<protein>
    <submittedName>
        <fullName evidence="2">Uncharacterized protein</fullName>
    </submittedName>
</protein>
<proteinExistence type="predicted"/>
<evidence type="ECO:0000313" key="3">
    <source>
        <dbReference type="Proteomes" id="UP000026960"/>
    </source>
</evidence>
<dbReference type="Proteomes" id="UP000026960">
    <property type="component" value="Chromosome 7"/>
</dbReference>
<dbReference type="HOGENOM" id="CLU_1009602_0_0_1"/>
<evidence type="ECO:0000256" key="1">
    <source>
        <dbReference type="SAM" id="MobiDB-lite"/>
    </source>
</evidence>
<reference evidence="2" key="2">
    <citation type="submission" date="2015-03" db="UniProtKB">
        <authorList>
            <consortium name="EnsemblPlants"/>
        </authorList>
    </citation>
    <scope>IDENTIFICATION</scope>
</reference>
<dbReference type="PaxDb" id="65489-OBART07G03490.1"/>
<name>A0A0D3GME4_9ORYZ</name>
<dbReference type="Gramene" id="OBART07G03490.1">
    <property type="protein sequence ID" value="OBART07G03490.1"/>
    <property type="gene ID" value="OBART07G03490"/>
</dbReference>
<dbReference type="EnsemblPlants" id="OBART07G03490.1">
    <property type="protein sequence ID" value="OBART07G03490.1"/>
    <property type="gene ID" value="OBART07G03490"/>
</dbReference>
<feature type="region of interest" description="Disordered" evidence="1">
    <location>
        <begin position="1"/>
        <end position="23"/>
    </location>
</feature>
<reference evidence="2" key="1">
    <citation type="journal article" date="2009" name="Rice">
        <title>De Novo Next Generation Sequencing of Plant Genomes.</title>
        <authorList>
            <person name="Rounsley S."/>
            <person name="Marri P.R."/>
            <person name="Yu Y."/>
            <person name="He R."/>
            <person name="Sisneros N."/>
            <person name="Goicoechea J.L."/>
            <person name="Lee S.J."/>
            <person name="Angelova A."/>
            <person name="Kudrna D."/>
            <person name="Luo M."/>
            <person name="Affourtit J."/>
            <person name="Desany B."/>
            <person name="Knight J."/>
            <person name="Niazi F."/>
            <person name="Egholm M."/>
            <person name="Wing R.A."/>
        </authorList>
    </citation>
    <scope>NUCLEOTIDE SEQUENCE [LARGE SCALE GENOMIC DNA]</scope>
    <source>
        <strain evidence="2">cv. IRGC 105608</strain>
    </source>
</reference>
<accession>A0A0D3GME4</accession>
<sequence length="276" mass="30891">MRPTTEKAQHTQPISPAPLRSVEVPFPSPPQLVRTGGATSAAAALFTATWAAAAEEANRVSNQGAAAMAMATAALARAMRGGSGAGAGLAAGELLEGSRYRGFLPPRYGRVSWLLKRRWEVRQDLAEMNGRINMVEFELKREVQLMKFAVEKQRAMARVEMMEAEANRMQFRFRLMCGLVWGGSLVYIASHSSALGLVQAFAPNSSFEPVESHLVRLRRGLRWQRLQMPEDAAAADMDAGSTAEVDRRRRPWWRWRVSELRASNKKRFFRMNWNAK</sequence>
<evidence type="ECO:0000313" key="2">
    <source>
        <dbReference type="EnsemblPlants" id="OBART07G03490.1"/>
    </source>
</evidence>
<organism evidence="2">
    <name type="scientific">Oryza barthii</name>
    <dbReference type="NCBI Taxonomy" id="65489"/>
    <lineage>
        <taxon>Eukaryota</taxon>
        <taxon>Viridiplantae</taxon>
        <taxon>Streptophyta</taxon>
        <taxon>Embryophyta</taxon>
        <taxon>Tracheophyta</taxon>
        <taxon>Spermatophyta</taxon>
        <taxon>Magnoliopsida</taxon>
        <taxon>Liliopsida</taxon>
        <taxon>Poales</taxon>
        <taxon>Poaceae</taxon>
        <taxon>BOP clade</taxon>
        <taxon>Oryzoideae</taxon>
        <taxon>Oryzeae</taxon>
        <taxon>Oryzinae</taxon>
        <taxon>Oryza</taxon>
    </lineage>
</organism>
<dbReference type="AlphaFoldDB" id="A0A0D3GME4"/>